<dbReference type="PROSITE" id="PS51221">
    <property type="entry name" value="TTL"/>
    <property type="match status" value="1"/>
</dbReference>
<evidence type="ECO:0008006" key="6">
    <source>
        <dbReference type="Google" id="ProtNLM"/>
    </source>
</evidence>
<dbReference type="GO" id="GO:0036064">
    <property type="term" value="C:ciliary basal body"/>
    <property type="evidence" value="ECO:0007669"/>
    <property type="project" value="TreeGrafter"/>
</dbReference>
<feature type="transmembrane region" description="Helical" evidence="4">
    <location>
        <begin position="7"/>
        <end position="25"/>
    </location>
</feature>
<evidence type="ECO:0000256" key="3">
    <source>
        <dbReference type="ARBA" id="ARBA00022840"/>
    </source>
</evidence>
<dbReference type="GO" id="GO:0070740">
    <property type="term" value="F:tubulin-glutamic acid ligase activity"/>
    <property type="evidence" value="ECO:0007669"/>
    <property type="project" value="TreeGrafter"/>
</dbReference>
<sequence length="384" mass="45422">MYRRKETLILSIFSLIVVINLYFSVQKWNLKSNSKRYFVFDSKMNETNNNFDTIPDVIRTTLSDLSVKHAYNYHDATIVFTNKLDDIENLRKMRYSKKCKWIYGLRSINMLCSKSVLALVIRNYNNNKFKYSIPKTYVISHRPDYIELMNREFDPKSGKPLQPLLLKKNIQRQNGIKFVLHKDDIQIEDGSNNNVVCQVLLTNPYLMNSRKINMRIYLLIICDNSLHKTFAYIYNDGFMYYTKEHFSMNEVNHDTQITTGYIDRKVYQENPLTISEFIKTKLKKDEEVNFRKSLVKLFKDVLQCYKPIFEINEFDHGPNHFVLLGCDIAPDENLDLKLLEINKGPDLTFKDRRDEKLKRDMVKNALSAVVNSEYKTIPNYINVL</sequence>
<keyword evidence="3" id="KW-0067">ATP-binding</keyword>
<evidence type="ECO:0000256" key="4">
    <source>
        <dbReference type="SAM" id="Phobius"/>
    </source>
</evidence>
<dbReference type="AlphaFoldDB" id="A0A6C0BNY7"/>
<dbReference type="GO" id="GO:0015631">
    <property type="term" value="F:tubulin binding"/>
    <property type="evidence" value="ECO:0007669"/>
    <property type="project" value="TreeGrafter"/>
</dbReference>
<evidence type="ECO:0000313" key="5">
    <source>
        <dbReference type="EMBL" id="QHS94135.1"/>
    </source>
</evidence>
<dbReference type="InterPro" id="IPR004344">
    <property type="entry name" value="TTL/TTLL_fam"/>
</dbReference>
<dbReference type="GO" id="GO:0005524">
    <property type="term" value="F:ATP binding"/>
    <property type="evidence" value="ECO:0007669"/>
    <property type="project" value="UniProtKB-KW"/>
</dbReference>
<dbReference type="EMBL" id="MN739216">
    <property type="protein sequence ID" value="QHS94135.1"/>
    <property type="molecule type" value="Genomic_DNA"/>
</dbReference>
<evidence type="ECO:0000256" key="1">
    <source>
        <dbReference type="ARBA" id="ARBA00022598"/>
    </source>
</evidence>
<dbReference type="Pfam" id="PF03133">
    <property type="entry name" value="TTL"/>
    <property type="match status" value="1"/>
</dbReference>
<keyword evidence="4" id="KW-0812">Transmembrane</keyword>
<keyword evidence="4" id="KW-1133">Transmembrane helix</keyword>
<dbReference type="Gene3D" id="3.30.470.20">
    <property type="entry name" value="ATP-grasp fold, B domain"/>
    <property type="match status" value="1"/>
</dbReference>
<dbReference type="PANTHER" id="PTHR12241">
    <property type="entry name" value="TUBULIN POLYGLUTAMYLASE"/>
    <property type="match status" value="1"/>
</dbReference>
<protein>
    <recommendedName>
        <fullName evidence="6">Tubulin-tyrosine ligase</fullName>
    </recommendedName>
</protein>
<proteinExistence type="predicted"/>
<name>A0A6C0BNY7_9ZZZZ</name>
<evidence type="ECO:0000256" key="2">
    <source>
        <dbReference type="ARBA" id="ARBA00022741"/>
    </source>
</evidence>
<keyword evidence="1" id="KW-0436">Ligase</keyword>
<keyword evidence="4" id="KW-0472">Membrane</keyword>
<reference evidence="5" key="1">
    <citation type="journal article" date="2020" name="Nature">
        <title>Giant virus diversity and host interactions through global metagenomics.</title>
        <authorList>
            <person name="Schulz F."/>
            <person name="Roux S."/>
            <person name="Paez-Espino D."/>
            <person name="Jungbluth S."/>
            <person name="Walsh D.A."/>
            <person name="Denef V.J."/>
            <person name="McMahon K.D."/>
            <person name="Konstantinidis K.T."/>
            <person name="Eloe-Fadrosh E.A."/>
            <person name="Kyrpides N.C."/>
            <person name="Woyke T."/>
        </authorList>
    </citation>
    <scope>NUCLEOTIDE SEQUENCE</scope>
    <source>
        <strain evidence="5">GVMAG-M-3300018416-26</strain>
    </source>
</reference>
<organism evidence="5">
    <name type="scientific">viral metagenome</name>
    <dbReference type="NCBI Taxonomy" id="1070528"/>
    <lineage>
        <taxon>unclassified sequences</taxon>
        <taxon>metagenomes</taxon>
        <taxon>organismal metagenomes</taxon>
    </lineage>
</organism>
<keyword evidence="2" id="KW-0547">Nucleotide-binding</keyword>
<dbReference type="GO" id="GO:0000226">
    <property type="term" value="P:microtubule cytoskeleton organization"/>
    <property type="evidence" value="ECO:0007669"/>
    <property type="project" value="TreeGrafter"/>
</dbReference>
<accession>A0A6C0BNY7</accession>